<feature type="active site" evidence="10 12">
    <location>
        <position position="125"/>
    </location>
</feature>
<geneLocation type="plastid" evidence="16"/>
<sequence length="202" mass="22938">MPIGIPKVPLEINKDEIYWVDIYNRLYKERLIFLCQAIFFEIINQIVALLLFLTAEDVNKDFFMFINSPGGSVIAGMALYDTMQLIPSDVYTICLGLAASMGSIILVGGDITKRIALPHARIMIHQPSCSYFRLHATDFILEAEELLSIREILTLIYAQRTGTPLWRLSEDMERDVFMSAIEARAYGIVDLVGLSKDKKKKK</sequence>
<evidence type="ECO:0000256" key="10">
    <source>
        <dbReference type="HAMAP-Rule" id="MF_00444"/>
    </source>
</evidence>
<dbReference type="PROSITE" id="PS00382">
    <property type="entry name" value="CLP_PROTEASE_HIS"/>
    <property type="match status" value="1"/>
</dbReference>
<feature type="transmembrane region" description="Helical" evidence="15">
    <location>
        <begin position="90"/>
        <end position="111"/>
    </location>
</feature>
<dbReference type="HAMAP" id="MF_00444">
    <property type="entry name" value="ClpP"/>
    <property type="match status" value="1"/>
</dbReference>
<accession>A0A7D3U6S5</accession>
<dbReference type="PRINTS" id="PR00127">
    <property type="entry name" value="CLPPROTEASEP"/>
</dbReference>
<comment type="catalytic activity">
    <reaction evidence="8 10 12">
        <text>Hydrolysis of proteins to small peptides in the presence of ATP and magnesium. alpha-casein is the usual test substrate. In the absence of ATP, only oligopeptides shorter than five residues are hydrolyzed (such as succinyl-Leu-Tyr-|-NHMec, and Leu-Tyr-Leu-|-Tyr-Trp, in which cleavage of the -Tyr-|-Leu- and -Tyr-|-Trp bonds also occurs).</text>
        <dbReference type="EC" id="3.4.21.92"/>
    </reaction>
</comment>
<evidence type="ECO:0000256" key="12">
    <source>
        <dbReference type="PROSITE-ProRule" id="PRU10086"/>
    </source>
</evidence>
<dbReference type="FunFam" id="3.90.226.10:FF:000006">
    <property type="entry name" value="ATP-dependent Clp protease proteolytic subunit"/>
    <property type="match status" value="1"/>
</dbReference>
<dbReference type="PROSITE" id="PS00381">
    <property type="entry name" value="CLP_PROTEASE_SER"/>
    <property type="match status" value="1"/>
</dbReference>
<dbReference type="InterPro" id="IPR018215">
    <property type="entry name" value="ClpP_Ser_AS"/>
</dbReference>
<keyword evidence="15" id="KW-0812">Transmembrane</keyword>
<dbReference type="PANTHER" id="PTHR10381:SF73">
    <property type="entry name" value="ATP-DEPENDENT CLP PROTEASE PROTEOLYTIC SUBUNIT"/>
    <property type="match status" value="1"/>
</dbReference>
<dbReference type="PANTHER" id="PTHR10381">
    <property type="entry name" value="ATP-DEPENDENT CLP PROTEASE PROTEOLYTIC SUBUNIT"/>
    <property type="match status" value="1"/>
</dbReference>
<evidence type="ECO:0000256" key="5">
    <source>
        <dbReference type="ARBA" id="ARBA00022670"/>
    </source>
</evidence>
<dbReference type="GO" id="GO:0009368">
    <property type="term" value="C:endopeptidase Clp complex"/>
    <property type="evidence" value="ECO:0007669"/>
    <property type="project" value="TreeGrafter"/>
</dbReference>
<keyword evidence="10" id="KW-0963">Cytoplasm</keyword>
<keyword evidence="15" id="KW-1133">Transmembrane helix</keyword>
<dbReference type="GO" id="GO:0004176">
    <property type="term" value="F:ATP-dependent peptidase activity"/>
    <property type="evidence" value="ECO:0007669"/>
    <property type="project" value="InterPro"/>
</dbReference>
<dbReference type="SUPFAM" id="SSF52096">
    <property type="entry name" value="ClpP/crotonase"/>
    <property type="match status" value="1"/>
</dbReference>
<comment type="function">
    <text evidence="9 10">Cleaves peptides in various proteins in a process that requires ATP hydrolysis. Has a chymotrypsin-like activity. Plays a major role in the degradation of misfolded proteins.</text>
</comment>
<evidence type="ECO:0000313" key="16">
    <source>
        <dbReference type="EMBL" id="QKE31268.1"/>
    </source>
</evidence>
<evidence type="ECO:0000256" key="8">
    <source>
        <dbReference type="ARBA" id="ARBA00034021"/>
    </source>
</evidence>
<evidence type="ECO:0000256" key="7">
    <source>
        <dbReference type="ARBA" id="ARBA00022825"/>
    </source>
</evidence>
<evidence type="ECO:0000256" key="4">
    <source>
        <dbReference type="ARBA" id="ARBA00022640"/>
    </source>
</evidence>
<keyword evidence="4 16" id="KW-0934">Plastid</keyword>
<feature type="transmembrane region" description="Helical" evidence="15">
    <location>
        <begin position="31"/>
        <end position="55"/>
    </location>
</feature>
<dbReference type="Pfam" id="PF00574">
    <property type="entry name" value="CLP_protease"/>
    <property type="match status" value="1"/>
</dbReference>
<dbReference type="InterPro" id="IPR023562">
    <property type="entry name" value="ClpP/TepA"/>
</dbReference>
<evidence type="ECO:0000256" key="6">
    <source>
        <dbReference type="ARBA" id="ARBA00022801"/>
    </source>
</evidence>
<evidence type="ECO:0000256" key="11">
    <source>
        <dbReference type="PROSITE-ProRule" id="PRU10085"/>
    </source>
</evidence>
<evidence type="ECO:0000256" key="14">
    <source>
        <dbReference type="RuleBase" id="RU003567"/>
    </source>
</evidence>
<feature type="active site" description="Nucleophile" evidence="10">
    <location>
        <position position="100"/>
    </location>
</feature>
<comment type="subcellular location">
    <subcellularLocation>
        <location evidence="10">Cytoplasm</location>
    </subcellularLocation>
    <subcellularLocation>
        <location evidence="1">Plastid</location>
    </subcellularLocation>
</comment>
<protein>
    <recommendedName>
        <fullName evidence="10 14">ATP-dependent Clp protease proteolytic subunit</fullName>
        <ecNumber evidence="10 13">3.4.21.92</ecNumber>
    </recommendedName>
    <alternativeName>
        <fullName evidence="10">Endopeptidase Clp</fullName>
    </alternativeName>
</protein>
<dbReference type="InterPro" id="IPR033135">
    <property type="entry name" value="ClpP_His_AS"/>
</dbReference>
<evidence type="ECO:0000256" key="1">
    <source>
        <dbReference type="ARBA" id="ARBA00004474"/>
    </source>
</evidence>
<evidence type="ECO:0000256" key="15">
    <source>
        <dbReference type="SAM" id="Phobius"/>
    </source>
</evidence>
<evidence type="ECO:0000256" key="2">
    <source>
        <dbReference type="ARBA" id="ARBA00007039"/>
    </source>
</evidence>
<organism evidence="16">
    <name type="scientific">Arachnitis uniflora</name>
    <dbReference type="NCBI Taxonomy" id="191246"/>
    <lineage>
        <taxon>Eukaryota</taxon>
        <taxon>Viridiplantae</taxon>
        <taxon>Streptophyta</taxon>
        <taxon>Embryophyta</taxon>
        <taxon>Tracheophyta</taxon>
        <taxon>Spermatophyta</taxon>
        <taxon>Magnoliopsida</taxon>
        <taxon>Liliopsida</taxon>
        <taxon>Liliales</taxon>
        <taxon>Corsiaceae</taxon>
        <taxon>Arachnitis</taxon>
    </lineage>
</organism>
<dbReference type="GO" id="GO:0051117">
    <property type="term" value="F:ATPase binding"/>
    <property type="evidence" value="ECO:0007669"/>
    <property type="project" value="TreeGrafter"/>
</dbReference>
<feature type="active site" evidence="11">
    <location>
        <position position="100"/>
    </location>
</feature>
<dbReference type="AlphaFoldDB" id="A0A7D3U6S5"/>
<keyword evidence="6 10" id="KW-0378">Hydrolase</keyword>
<gene>
    <name evidence="10 16" type="primary">clpP</name>
</gene>
<keyword evidence="7 10" id="KW-0720">Serine protease</keyword>
<reference evidence="16" key="1">
    <citation type="submission" date="2020-03" db="EMBL/GenBank/DDBJ databases">
        <title>Implications ofthe plastome evolution in the true lilies (monocot order Liliales).</title>
        <authorList>
            <person name="Do H.D.K."/>
            <person name="Kim C."/>
            <person name="Chase M.W."/>
            <person name="Kim J.-H."/>
        </authorList>
    </citation>
    <scope>NUCLEOTIDE SEQUENCE</scope>
</reference>
<dbReference type="Gene3D" id="3.90.226.10">
    <property type="entry name" value="2-enoyl-CoA Hydratase, Chain A, domain 1"/>
    <property type="match status" value="1"/>
</dbReference>
<evidence type="ECO:0000256" key="3">
    <source>
        <dbReference type="ARBA" id="ARBA00011607"/>
    </source>
</evidence>
<evidence type="ECO:0000256" key="9">
    <source>
        <dbReference type="ARBA" id="ARBA00055217"/>
    </source>
</evidence>
<dbReference type="GO" id="GO:0009536">
    <property type="term" value="C:plastid"/>
    <property type="evidence" value="ECO:0007669"/>
    <property type="project" value="UniProtKB-SubCell"/>
</dbReference>
<dbReference type="EC" id="3.4.21.92" evidence="10 13"/>
<dbReference type="RefSeq" id="YP_009863937.1">
    <property type="nucleotide sequence ID" value="NC_049015.1"/>
</dbReference>
<keyword evidence="5 10" id="KW-0645">Protease</keyword>
<name>A0A7D3U6S5_9LILI</name>
<comment type="similarity">
    <text evidence="2 10 14">Belongs to the peptidase S14 family.</text>
</comment>
<evidence type="ECO:0000256" key="13">
    <source>
        <dbReference type="RuleBase" id="RU000549"/>
    </source>
</evidence>
<keyword evidence="15" id="KW-0472">Membrane</keyword>
<dbReference type="InterPro" id="IPR001907">
    <property type="entry name" value="ClpP"/>
</dbReference>
<dbReference type="InterPro" id="IPR029045">
    <property type="entry name" value="ClpP/crotonase-like_dom_sf"/>
</dbReference>
<dbReference type="CDD" id="cd07017">
    <property type="entry name" value="S14_ClpP_2"/>
    <property type="match status" value="1"/>
</dbReference>
<dbReference type="GeneID" id="55752681"/>
<proteinExistence type="inferred from homology"/>
<dbReference type="EMBL" id="MT261149">
    <property type="protein sequence ID" value="QKE31268.1"/>
    <property type="molecule type" value="Genomic_DNA"/>
</dbReference>
<dbReference type="GO" id="GO:0006515">
    <property type="term" value="P:protein quality control for misfolded or incompletely synthesized proteins"/>
    <property type="evidence" value="ECO:0007669"/>
    <property type="project" value="TreeGrafter"/>
</dbReference>
<comment type="subunit">
    <text evidence="3 10">Component of the chloroplastic Clp protease core complex.</text>
</comment>
<dbReference type="GO" id="GO:0004252">
    <property type="term" value="F:serine-type endopeptidase activity"/>
    <property type="evidence" value="ECO:0007669"/>
    <property type="project" value="UniProtKB-UniRule"/>
</dbReference>